<dbReference type="Proteomes" id="UP000694941">
    <property type="component" value="Unplaced"/>
</dbReference>
<feature type="DNA-binding region" description="Homeobox" evidence="6">
    <location>
        <begin position="210"/>
        <end position="269"/>
    </location>
</feature>
<dbReference type="PROSITE" id="PS50071">
    <property type="entry name" value="HOMEOBOX_2"/>
    <property type="match status" value="1"/>
</dbReference>
<evidence type="ECO:0000256" key="8">
    <source>
        <dbReference type="RuleBase" id="RU004442"/>
    </source>
</evidence>
<evidence type="ECO:0000313" key="11">
    <source>
        <dbReference type="Proteomes" id="UP000694941"/>
    </source>
</evidence>
<gene>
    <name evidence="12" type="primary">LOC106478131</name>
</gene>
<dbReference type="PROSITE" id="PS00032">
    <property type="entry name" value="ANTENNAPEDIA"/>
    <property type="match status" value="1"/>
</dbReference>
<evidence type="ECO:0000256" key="4">
    <source>
        <dbReference type="ARBA" id="ARBA00023155"/>
    </source>
</evidence>
<dbReference type="InterPro" id="IPR009057">
    <property type="entry name" value="Homeodomain-like_sf"/>
</dbReference>
<feature type="region of interest" description="Disordered" evidence="9">
    <location>
        <begin position="24"/>
        <end position="190"/>
    </location>
</feature>
<feature type="compositionally biased region" description="Polar residues" evidence="9">
    <location>
        <begin position="67"/>
        <end position="77"/>
    </location>
</feature>
<dbReference type="PRINTS" id="PR00025">
    <property type="entry name" value="ANTENNAPEDIA"/>
</dbReference>
<dbReference type="PANTHER" id="PTHR45771:SF6">
    <property type="entry name" value="HOMEOTIC PROTEIN SEX COMBS REDUCED"/>
    <property type="match status" value="1"/>
</dbReference>
<dbReference type="Gene3D" id="1.10.10.60">
    <property type="entry name" value="Homeodomain-like"/>
    <property type="match status" value="1"/>
</dbReference>
<keyword evidence="4 6" id="KW-0371">Homeobox</keyword>
<evidence type="ECO:0000256" key="2">
    <source>
        <dbReference type="ARBA" id="ARBA00022473"/>
    </source>
</evidence>
<dbReference type="SUPFAM" id="SSF46689">
    <property type="entry name" value="Homeodomain-like"/>
    <property type="match status" value="1"/>
</dbReference>
<dbReference type="Pfam" id="PF00046">
    <property type="entry name" value="Homeodomain"/>
    <property type="match status" value="1"/>
</dbReference>
<dbReference type="CDD" id="cd00086">
    <property type="entry name" value="homeodomain"/>
    <property type="match status" value="1"/>
</dbReference>
<dbReference type="SMART" id="SM00389">
    <property type="entry name" value="HOX"/>
    <property type="match status" value="1"/>
</dbReference>
<comment type="subcellular location">
    <subcellularLocation>
        <location evidence="1 6 7">Nucleus</location>
    </subcellularLocation>
</comment>
<reference evidence="12" key="1">
    <citation type="submission" date="2025-08" db="UniProtKB">
        <authorList>
            <consortium name="RefSeq"/>
        </authorList>
    </citation>
    <scope>IDENTIFICATION</scope>
    <source>
        <tissue evidence="12">Muscle</tissue>
    </source>
</reference>
<keyword evidence="2" id="KW-0217">Developmental protein</keyword>
<accession>A0ABM1C4Q1</accession>
<protein>
    <submittedName>
        <fullName evidence="12">Homeobox protein Hox-B4-like</fullName>
    </submittedName>
</protein>
<dbReference type="InterPro" id="IPR017995">
    <property type="entry name" value="Homeobox_antennapedia"/>
</dbReference>
<dbReference type="PRINTS" id="PR00024">
    <property type="entry name" value="HOMEOBOX"/>
</dbReference>
<sequence length="302" mass="34327">MSSYQFVNSLTPCYGQRTQETPAQDYYTPQVPAYNSCYSGPASPVQHYGPYSQPTVPHLQNGDHTHYNSCSQRLSHPNPSPSPTPSVTPVPSCKYAEPSSASPQDLTTTSSSQQPASISPKPRSSPQPPRQAQPQSASGHQQSQSPGQQQQQHSSQPQQNQPSQPAQNQPTQQTQSNQQKGNDSSNQPLIYPWMKKSHVGQNGVNAMGETKRQRTSYTRYQTLELEKEFHFNRYLTRRRRIEIAHALCLSERQIKIWFQNRRMKWKKEHKMANTVPPPIPHHQVMVNTVHGFREYTYSNSVY</sequence>
<dbReference type="PANTHER" id="PTHR45771">
    <property type="entry name" value="HOMEOTIC PROTEIN DEFORMED"/>
    <property type="match status" value="1"/>
</dbReference>
<feature type="domain" description="Homeobox" evidence="10">
    <location>
        <begin position="208"/>
        <end position="268"/>
    </location>
</feature>
<keyword evidence="5 6" id="KW-0539">Nucleus</keyword>
<comment type="similarity">
    <text evidence="8">Belongs to the Antp homeobox family.</text>
</comment>
<dbReference type="InterPro" id="IPR050609">
    <property type="entry name" value="Antp_homeobox_Deformed_sf"/>
</dbReference>
<evidence type="ECO:0000256" key="3">
    <source>
        <dbReference type="ARBA" id="ARBA00023125"/>
    </source>
</evidence>
<evidence type="ECO:0000313" key="12">
    <source>
        <dbReference type="RefSeq" id="XP_013794100.2"/>
    </source>
</evidence>
<feature type="compositionally biased region" description="Pro residues" evidence="9">
    <location>
        <begin position="78"/>
        <end position="88"/>
    </location>
</feature>
<dbReference type="PROSITE" id="PS00027">
    <property type="entry name" value="HOMEOBOX_1"/>
    <property type="match status" value="1"/>
</dbReference>
<evidence type="ECO:0000256" key="5">
    <source>
        <dbReference type="ARBA" id="ARBA00023242"/>
    </source>
</evidence>
<dbReference type="GeneID" id="106478131"/>
<organism evidence="11 12">
    <name type="scientific">Limulus polyphemus</name>
    <name type="common">Atlantic horseshoe crab</name>
    <dbReference type="NCBI Taxonomy" id="6850"/>
    <lineage>
        <taxon>Eukaryota</taxon>
        <taxon>Metazoa</taxon>
        <taxon>Ecdysozoa</taxon>
        <taxon>Arthropoda</taxon>
        <taxon>Chelicerata</taxon>
        <taxon>Merostomata</taxon>
        <taxon>Xiphosura</taxon>
        <taxon>Limulidae</taxon>
        <taxon>Limulus</taxon>
    </lineage>
</organism>
<feature type="compositionally biased region" description="Polar residues" evidence="9">
    <location>
        <begin position="99"/>
        <end position="116"/>
    </location>
</feature>
<evidence type="ECO:0000256" key="9">
    <source>
        <dbReference type="SAM" id="MobiDB-lite"/>
    </source>
</evidence>
<dbReference type="InterPro" id="IPR001356">
    <property type="entry name" value="HD"/>
</dbReference>
<dbReference type="RefSeq" id="XP_013794100.2">
    <property type="nucleotide sequence ID" value="XM_013938646.2"/>
</dbReference>
<name>A0ABM1C4Q1_LIMPO</name>
<proteinExistence type="inferred from homology"/>
<evidence type="ECO:0000256" key="7">
    <source>
        <dbReference type="RuleBase" id="RU000682"/>
    </source>
</evidence>
<dbReference type="InterPro" id="IPR001827">
    <property type="entry name" value="Homeobox_Antennapedia_CS"/>
</dbReference>
<evidence type="ECO:0000256" key="1">
    <source>
        <dbReference type="ARBA" id="ARBA00004123"/>
    </source>
</evidence>
<keyword evidence="11" id="KW-1185">Reference proteome</keyword>
<dbReference type="InterPro" id="IPR020479">
    <property type="entry name" value="HD_metazoa"/>
</dbReference>
<dbReference type="InterPro" id="IPR017970">
    <property type="entry name" value="Homeobox_CS"/>
</dbReference>
<keyword evidence="3 6" id="KW-0238">DNA-binding</keyword>
<evidence type="ECO:0000259" key="10">
    <source>
        <dbReference type="PROSITE" id="PS50071"/>
    </source>
</evidence>
<feature type="compositionally biased region" description="Low complexity" evidence="9">
    <location>
        <begin position="132"/>
        <end position="179"/>
    </location>
</feature>
<evidence type="ECO:0000256" key="6">
    <source>
        <dbReference type="PROSITE-ProRule" id="PRU00108"/>
    </source>
</evidence>